<keyword evidence="4" id="KW-1185">Reference proteome</keyword>
<dbReference type="Pfam" id="PF01312">
    <property type="entry name" value="Bac_export_2"/>
    <property type="match status" value="1"/>
</dbReference>
<dbReference type="Proteomes" id="UP001220530">
    <property type="component" value="Chromosome"/>
</dbReference>
<gene>
    <name evidence="3" type="ORF">PSQ19_03800</name>
</gene>
<reference evidence="3 4" key="1">
    <citation type="submission" date="2023-02" db="EMBL/GenBank/DDBJ databases">
        <title>Devosia algicola sp. nov., isolated from the phycosphere of marine algae.</title>
        <authorList>
            <person name="Kim J.M."/>
            <person name="Lee J.K."/>
            <person name="Choi B.J."/>
            <person name="Bayburt H."/>
            <person name="Jeon C.O."/>
        </authorList>
    </citation>
    <scope>NUCLEOTIDE SEQUENCE [LARGE SCALE GENOMIC DNA]</scope>
    <source>
        <strain evidence="3 4">G20-9</strain>
    </source>
</reference>
<evidence type="ECO:0000256" key="1">
    <source>
        <dbReference type="ARBA" id="ARBA00010690"/>
    </source>
</evidence>
<protein>
    <submittedName>
        <fullName evidence="3">EscU/YscU/HrcU family type III secretion system export apparatus switch protein</fullName>
    </submittedName>
</protein>
<dbReference type="RefSeq" id="WP_282219685.1">
    <property type="nucleotide sequence ID" value="NZ_CP118246.1"/>
</dbReference>
<dbReference type="SUPFAM" id="SSF160544">
    <property type="entry name" value="EscU C-terminal domain-like"/>
    <property type="match status" value="1"/>
</dbReference>
<feature type="region of interest" description="Disordered" evidence="2">
    <location>
        <begin position="87"/>
        <end position="107"/>
    </location>
</feature>
<evidence type="ECO:0000256" key="2">
    <source>
        <dbReference type="SAM" id="MobiDB-lite"/>
    </source>
</evidence>
<dbReference type="PANTHER" id="PTHR30531">
    <property type="entry name" value="FLAGELLAR BIOSYNTHETIC PROTEIN FLHB"/>
    <property type="match status" value="1"/>
</dbReference>
<sequence>MSDKNGPPSLAVALQYEKGSKVAPRVTAKGRGLVAEKIVAMARENDIQIEANPVLAQALAGVEVDDTIPIELYEAIAIVIGFVLRSSTGGRNEPGVNPSERSGSSAP</sequence>
<dbReference type="Gene3D" id="3.40.1690.10">
    <property type="entry name" value="secretion proteins EscU"/>
    <property type="match status" value="1"/>
</dbReference>
<dbReference type="EMBL" id="CP118246">
    <property type="protein sequence ID" value="WDR03291.1"/>
    <property type="molecule type" value="Genomic_DNA"/>
</dbReference>
<dbReference type="PANTHER" id="PTHR30531:SF12">
    <property type="entry name" value="FLAGELLAR BIOSYNTHETIC PROTEIN FLHB"/>
    <property type="match status" value="1"/>
</dbReference>
<proteinExistence type="inferred from homology"/>
<accession>A0ABY7YPQ3</accession>
<comment type="similarity">
    <text evidence="1">Belongs to the type III secretion exporter family.</text>
</comment>
<organism evidence="3 4">
    <name type="scientific">Devosia algicola</name>
    <dbReference type="NCBI Taxonomy" id="3026418"/>
    <lineage>
        <taxon>Bacteria</taxon>
        <taxon>Pseudomonadati</taxon>
        <taxon>Pseudomonadota</taxon>
        <taxon>Alphaproteobacteria</taxon>
        <taxon>Hyphomicrobiales</taxon>
        <taxon>Devosiaceae</taxon>
        <taxon>Devosia</taxon>
    </lineage>
</organism>
<name>A0ABY7YPQ3_9HYPH</name>
<evidence type="ECO:0000313" key="4">
    <source>
        <dbReference type="Proteomes" id="UP001220530"/>
    </source>
</evidence>
<dbReference type="InterPro" id="IPR029025">
    <property type="entry name" value="T3SS_substrate_exporter_C"/>
</dbReference>
<evidence type="ECO:0000313" key="3">
    <source>
        <dbReference type="EMBL" id="WDR03291.1"/>
    </source>
</evidence>
<dbReference type="InterPro" id="IPR006135">
    <property type="entry name" value="T3SS_substrate_exporter"/>
</dbReference>